<evidence type="ECO:0000313" key="2">
    <source>
        <dbReference type="Proteomes" id="UP001457282"/>
    </source>
</evidence>
<dbReference type="AlphaFoldDB" id="A0AAW1W0V9"/>
<reference evidence="1 2" key="1">
    <citation type="journal article" date="2023" name="G3 (Bethesda)">
        <title>A chromosome-length genome assembly and annotation of blackberry (Rubus argutus, cv. 'Hillquist').</title>
        <authorList>
            <person name="Bruna T."/>
            <person name="Aryal R."/>
            <person name="Dudchenko O."/>
            <person name="Sargent D.J."/>
            <person name="Mead D."/>
            <person name="Buti M."/>
            <person name="Cavallini A."/>
            <person name="Hytonen T."/>
            <person name="Andres J."/>
            <person name="Pham M."/>
            <person name="Weisz D."/>
            <person name="Mascagni F."/>
            <person name="Usai G."/>
            <person name="Natali L."/>
            <person name="Bassil N."/>
            <person name="Fernandez G.E."/>
            <person name="Lomsadze A."/>
            <person name="Armour M."/>
            <person name="Olukolu B."/>
            <person name="Poorten T."/>
            <person name="Britton C."/>
            <person name="Davik J."/>
            <person name="Ashrafi H."/>
            <person name="Aiden E.L."/>
            <person name="Borodovsky M."/>
            <person name="Worthington M."/>
        </authorList>
    </citation>
    <scope>NUCLEOTIDE SEQUENCE [LARGE SCALE GENOMIC DNA]</scope>
    <source>
        <strain evidence="1">PI 553951</strain>
    </source>
</reference>
<sequence>MAIMESAIASEKVSEASLRMKKKASLMMDNGMLLMQNAALLQEKSAELMEMGSLLLKTKASLLIEKAASHLMDKASLHMDEASALIHQAESGCEMKVNTLADSLVNLKIGAESEVEPEALGPLRSIRNLLSQPGLESEEEKDLPKFGVLVDKEEELLVHSMELLAAFENPNALALIEVNLKARLVSERVSFQLRRKSPCLPTPKHVYRMQLDFKLDSEEEDLPKFGTLADKEERLPVHSMEVTIS</sequence>
<name>A0AAW1W0V9_RUBAR</name>
<comment type="caution">
    <text evidence="1">The sequence shown here is derived from an EMBL/GenBank/DDBJ whole genome shotgun (WGS) entry which is preliminary data.</text>
</comment>
<accession>A0AAW1W0V9</accession>
<dbReference type="EMBL" id="JBEDUW010000007">
    <property type="protein sequence ID" value="KAK9913922.1"/>
    <property type="molecule type" value="Genomic_DNA"/>
</dbReference>
<gene>
    <name evidence="1" type="ORF">M0R45_037721</name>
</gene>
<keyword evidence="2" id="KW-1185">Reference proteome</keyword>
<dbReference type="Proteomes" id="UP001457282">
    <property type="component" value="Unassembled WGS sequence"/>
</dbReference>
<evidence type="ECO:0000313" key="1">
    <source>
        <dbReference type="EMBL" id="KAK9913922.1"/>
    </source>
</evidence>
<protein>
    <submittedName>
        <fullName evidence="1">Uncharacterized protein</fullName>
    </submittedName>
</protein>
<proteinExistence type="predicted"/>
<organism evidence="1 2">
    <name type="scientific">Rubus argutus</name>
    <name type="common">Southern blackberry</name>
    <dbReference type="NCBI Taxonomy" id="59490"/>
    <lineage>
        <taxon>Eukaryota</taxon>
        <taxon>Viridiplantae</taxon>
        <taxon>Streptophyta</taxon>
        <taxon>Embryophyta</taxon>
        <taxon>Tracheophyta</taxon>
        <taxon>Spermatophyta</taxon>
        <taxon>Magnoliopsida</taxon>
        <taxon>eudicotyledons</taxon>
        <taxon>Gunneridae</taxon>
        <taxon>Pentapetalae</taxon>
        <taxon>rosids</taxon>
        <taxon>fabids</taxon>
        <taxon>Rosales</taxon>
        <taxon>Rosaceae</taxon>
        <taxon>Rosoideae</taxon>
        <taxon>Rosoideae incertae sedis</taxon>
        <taxon>Rubus</taxon>
    </lineage>
</organism>